<dbReference type="PANTHER" id="PTHR30244:SF34">
    <property type="entry name" value="DTDP-4-AMINO-4,6-DIDEOXYGALACTOSE TRANSAMINASE"/>
    <property type="match status" value="1"/>
</dbReference>
<dbReference type="EMBL" id="JBHUGF010000010">
    <property type="protein sequence ID" value="MFD1989981.1"/>
    <property type="molecule type" value="Genomic_DNA"/>
</dbReference>
<keyword evidence="1" id="KW-0663">Pyridoxal phosphate</keyword>
<dbReference type="InterPro" id="IPR000653">
    <property type="entry name" value="DegT/StrS_aminotransferase"/>
</dbReference>
<dbReference type="GO" id="GO:0008483">
    <property type="term" value="F:transaminase activity"/>
    <property type="evidence" value="ECO:0007669"/>
    <property type="project" value="UniProtKB-KW"/>
</dbReference>
<dbReference type="InterPro" id="IPR015424">
    <property type="entry name" value="PyrdxlP-dep_Trfase"/>
</dbReference>
<gene>
    <name evidence="2" type="ORF">ACFSGI_08425</name>
</gene>
<proteinExistence type="inferred from homology"/>
<dbReference type="InterPro" id="IPR015422">
    <property type="entry name" value="PyrdxlP-dep_Trfase_small"/>
</dbReference>
<dbReference type="PANTHER" id="PTHR30244">
    <property type="entry name" value="TRANSAMINASE"/>
    <property type="match status" value="1"/>
</dbReference>
<name>A0ABW4UU69_9BACL</name>
<sequence>MNKLAILGGKAAVPLSARKVEWPIVTNQDHEAVNRVLESGKFTSMSAGESEVSNLEKEWANFVGAQYCVAVSNGTTALHLALSALDLKPGDEVLVPALSFIATALAPLYHLLIPVFVDIDPITFNISLDDMQRKRSERTKAVIVVHLHGLPADMNEILIFSQKYNLKVVEDAAQAHGATYDSKNIGTIGDITTFSLNVSKNLPTCGEGGLITTNNYELYEKMLMNRQFGELVKEGEKREYIHQTMGWNYKLNSIQAAFTRSQLERFEEEQEIRNHNIIQFLKSISELPGVIVPQIYSDRTHVWHILRIRFDSQLAGLFELKNGQFREVIKKVLAAEGVPLSEYQKIPLQGHQVFQYKKGYGDEYPWKISNQTYDYQIEDTPNTLDVIENTLTLQKMHLNPNSDLLLKNYADAFYKLFEYLNIVESIGKNIEAFPPWTAFSQHEIKGVF</sequence>
<organism evidence="2 3">
    <name type="scientific">Paenibacillus nicotianae</name>
    <dbReference type="NCBI Taxonomy" id="1526551"/>
    <lineage>
        <taxon>Bacteria</taxon>
        <taxon>Bacillati</taxon>
        <taxon>Bacillota</taxon>
        <taxon>Bacilli</taxon>
        <taxon>Bacillales</taxon>
        <taxon>Paenibacillaceae</taxon>
        <taxon>Paenibacillus</taxon>
    </lineage>
</organism>
<reference evidence="3" key="1">
    <citation type="journal article" date="2019" name="Int. J. Syst. Evol. Microbiol.">
        <title>The Global Catalogue of Microorganisms (GCM) 10K type strain sequencing project: providing services to taxonomists for standard genome sequencing and annotation.</title>
        <authorList>
            <consortium name="The Broad Institute Genomics Platform"/>
            <consortium name="The Broad Institute Genome Sequencing Center for Infectious Disease"/>
            <person name="Wu L."/>
            <person name="Ma J."/>
        </authorList>
    </citation>
    <scope>NUCLEOTIDE SEQUENCE [LARGE SCALE GENOMIC DNA]</scope>
    <source>
        <strain evidence="3">CGMCC 1.15067</strain>
    </source>
</reference>
<dbReference type="CDD" id="cd00616">
    <property type="entry name" value="AHBA_syn"/>
    <property type="match status" value="1"/>
</dbReference>
<protein>
    <submittedName>
        <fullName evidence="2">DegT/DnrJ/EryC1/StrS family aminotransferase</fullName>
    </submittedName>
</protein>
<keyword evidence="3" id="KW-1185">Reference proteome</keyword>
<keyword evidence="2" id="KW-0032">Aminotransferase</keyword>
<dbReference type="RefSeq" id="WP_204823697.1">
    <property type="nucleotide sequence ID" value="NZ_JBHUGF010000010.1"/>
</dbReference>
<dbReference type="SUPFAM" id="SSF53383">
    <property type="entry name" value="PLP-dependent transferases"/>
    <property type="match status" value="1"/>
</dbReference>
<dbReference type="InterPro" id="IPR015421">
    <property type="entry name" value="PyrdxlP-dep_Trfase_major"/>
</dbReference>
<accession>A0ABW4UU69</accession>
<comment type="similarity">
    <text evidence="1">Belongs to the DegT/DnrJ/EryC1 family.</text>
</comment>
<evidence type="ECO:0000256" key="1">
    <source>
        <dbReference type="RuleBase" id="RU004508"/>
    </source>
</evidence>
<dbReference type="Pfam" id="PF01041">
    <property type="entry name" value="DegT_DnrJ_EryC1"/>
    <property type="match status" value="1"/>
</dbReference>
<comment type="caution">
    <text evidence="2">The sequence shown here is derived from an EMBL/GenBank/DDBJ whole genome shotgun (WGS) entry which is preliminary data.</text>
</comment>
<keyword evidence="2" id="KW-0808">Transferase</keyword>
<evidence type="ECO:0000313" key="3">
    <source>
        <dbReference type="Proteomes" id="UP001597403"/>
    </source>
</evidence>
<dbReference type="Gene3D" id="3.90.1150.10">
    <property type="entry name" value="Aspartate Aminotransferase, domain 1"/>
    <property type="match status" value="1"/>
</dbReference>
<evidence type="ECO:0000313" key="2">
    <source>
        <dbReference type="EMBL" id="MFD1989981.1"/>
    </source>
</evidence>
<dbReference type="Proteomes" id="UP001597403">
    <property type="component" value="Unassembled WGS sequence"/>
</dbReference>
<dbReference type="Gene3D" id="3.40.640.10">
    <property type="entry name" value="Type I PLP-dependent aspartate aminotransferase-like (Major domain)"/>
    <property type="match status" value="1"/>
</dbReference>